<name>A0A9P6WRJ5_9ASCO</name>
<evidence type="ECO:0000313" key="5">
    <source>
        <dbReference type="EMBL" id="KAG0691288.1"/>
    </source>
</evidence>
<evidence type="ECO:0000256" key="3">
    <source>
        <dbReference type="ARBA" id="ARBA00022448"/>
    </source>
</evidence>
<dbReference type="PANTHER" id="PTHR12363">
    <property type="entry name" value="TRANSPORTIN 3 AND IMPORTIN 13"/>
    <property type="match status" value="1"/>
</dbReference>
<evidence type="ECO:0000256" key="4">
    <source>
        <dbReference type="ARBA" id="ARBA00023242"/>
    </source>
</evidence>
<dbReference type="InterPro" id="IPR011989">
    <property type="entry name" value="ARM-like"/>
</dbReference>
<comment type="similarity">
    <text evidence="2">Belongs to the importin beta family.</text>
</comment>
<keyword evidence="6" id="KW-1185">Reference proteome</keyword>
<keyword evidence="3" id="KW-0813">Transport</keyword>
<dbReference type="GO" id="GO:0006606">
    <property type="term" value="P:protein import into nucleus"/>
    <property type="evidence" value="ECO:0007669"/>
    <property type="project" value="TreeGrafter"/>
</dbReference>
<evidence type="ECO:0000256" key="2">
    <source>
        <dbReference type="ARBA" id="ARBA00007991"/>
    </source>
</evidence>
<dbReference type="GO" id="GO:0005634">
    <property type="term" value="C:nucleus"/>
    <property type="evidence" value="ECO:0007669"/>
    <property type="project" value="UniProtKB-SubCell"/>
</dbReference>
<dbReference type="GO" id="GO:0005737">
    <property type="term" value="C:cytoplasm"/>
    <property type="evidence" value="ECO:0007669"/>
    <property type="project" value="TreeGrafter"/>
</dbReference>
<evidence type="ECO:0000256" key="1">
    <source>
        <dbReference type="ARBA" id="ARBA00004123"/>
    </source>
</evidence>
<dbReference type="EMBL" id="PUHW01000003">
    <property type="protein sequence ID" value="KAG0691288.1"/>
    <property type="molecule type" value="Genomic_DNA"/>
</dbReference>
<gene>
    <name evidence="5" type="ORF">C6P40_002679</name>
</gene>
<organism evidence="5 6">
    <name type="scientific">Pichia californica</name>
    <dbReference type="NCBI Taxonomy" id="460514"/>
    <lineage>
        <taxon>Eukaryota</taxon>
        <taxon>Fungi</taxon>
        <taxon>Dikarya</taxon>
        <taxon>Ascomycota</taxon>
        <taxon>Saccharomycotina</taxon>
        <taxon>Pichiomycetes</taxon>
        <taxon>Pichiales</taxon>
        <taxon>Pichiaceae</taxon>
        <taxon>Pichia</taxon>
    </lineage>
</organism>
<sequence>MDLQTTVSLIETLYSPNQDYQVILQAQKQLQFIQKQQNANILAHELLQLPSQNIQFFGALTYTVYFTNHLNEINLNDFISILLDEIIDSLKRNLSNLIINKLLSNLAKVYIKSCNNDNENNPLDLLLKHLQSINYNENLFINLSLISSKIFAEELSISIDLIKKEQHEIILSNLFNKTIQNILNSFPLSLINKNLWLDCLQSWMLYITKIEFDYSLNKIDLNSYFNLIINFMINYNDIDSLNLISEVYDLNPSLFNYNNKFQLDSILFSNWTINFIKLNENNFENLSKLSRFITLFLNSDLLNLASKIIDKSFDYKFEFLLNLTNFNGNPIIDETFSVDLLDFWILFTECFINDIDNIYLLLKNDNNKIIELNEKSQDYFENLSQIYWEKCHILDFNNNSDNDDADDLQDIEDQFINFRRDISELFETLFSISRIKIFNNLTNSIINNLSTTTNLSINQIKNIETSLYLLTSISSILTENGILPEFLNDMNLLFKSKFLEKILLIENNNNNENQYNKYLIKNSIKFLSEINWFYENNEIGKFYINEVLIYLFQNLNNNNYQDLSSKAILMITDSCRYKIINLLDDFENAAKLMIINKFNVEINVRSRIIRSYANILQTIENFELQSNKISNFLNLIYNESINAFKIIELNKGNSIILQDINNFLYSMISSLVGLAKGLKLPNDWEDYYEENPNKVKEIYNYWRFNDKFKINELCLKLILLYSFPNEFNFNFNFKNKFFFEQILNFFKCGLTEAFPGPFVIKEDLIIEYILKCCKYFQQINIKNNNELFSSINKIIELYGLVINSYHISMTISKITNIQFDIIDLKMDIIINEIFFKQFNEIMIDPDLIQSIFTLFSNIISKYPNDLLKNKEIIKILKISIDQIFINNQQRFIIISISKLWCNLIYLRKGKIEDIKKINEILINKEIGQYLVYNLMKGFINTSRSNIEFFIDIIRALTSKFSKYLSNWIIKSFEKINFENFNNKIIKIEDINLFIKQLLLTRGNRAANKVIQEFWFKITGMIDYGM</sequence>
<keyword evidence="4" id="KW-0539">Nucleus</keyword>
<dbReference type="PANTHER" id="PTHR12363:SF33">
    <property type="entry name" value="IMPORTIN-13"/>
    <property type="match status" value="1"/>
</dbReference>
<proteinExistence type="inferred from homology"/>
<evidence type="ECO:0000313" key="6">
    <source>
        <dbReference type="Proteomes" id="UP000697127"/>
    </source>
</evidence>
<accession>A0A9P6WRJ5</accession>
<comment type="caution">
    <text evidence="5">The sequence shown here is derived from an EMBL/GenBank/DDBJ whole genome shotgun (WGS) entry which is preliminary data.</text>
</comment>
<dbReference type="InterPro" id="IPR051345">
    <property type="entry name" value="Importin_beta-like_NTR"/>
</dbReference>
<dbReference type="Gene3D" id="1.25.10.10">
    <property type="entry name" value="Leucine-rich Repeat Variant"/>
    <property type="match status" value="1"/>
</dbReference>
<reference evidence="5" key="1">
    <citation type="submission" date="2020-11" db="EMBL/GenBank/DDBJ databases">
        <title>Kefir isolates.</title>
        <authorList>
            <person name="Marcisauskas S."/>
            <person name="Kim Y."/>
            <person name="Blasche S."/>
        </authorList>
    </citation>
    <scope>NUCLEOTIDE SEQUENCE</scope>
    <source>
        <strain evidence="5">Olga-1</strain>
    </source>
</reference>
<dbReference type="SUPFAM" id="SSF48371">
    <property type="entry name" value="ARM repeat"/>
    <property type="match status" value="1"/>
</dbReference>
<protein>
    <submittedName>
        <fullName evidence="5">Uncharacterized protein</fullName>
    </submittedName>
</protein>
<dbReference type="AlphaFoldDB" id="A0A9P6WRJ5"/>
<comment type="subcellular location">
    <subcellularLocation>
        <location evidence="1">Nucleus</location>
    </subcellularLocation>
</comment>
<dbReference type="InterPro" id="IPR016024">
    <property type="entry name" value="ARM-type_fold"/>
</dbReference>
<dbReference type="Proteomes" id="UP000697127">
    <property type="component" value="Unassembled WGS sequence"/>
</dbReference>